<sequence>MFQEYWEAFLIGPFLFFAGLVGMGMVVMSIIKLRGGHLRYEPLLYVLLVSIILALLLVMADLTRPPTVMMVAMLNSFLTLRYNLFLPILRGEFVLRFSWMALGIVMLILALLAVAIWALPYITQRIRTLLPPAIVKPLEPLLAILDKLALWVLSKKWFYYAAIFIGVMVTLYSGFLISEAKAVPFWNTTLWGIPGIPTIWIFSATAGALALIRMYHLDKEEIVHITEKYSLYAEIGEVVAIFLFLYNAINSASLAARESAWAILWGELAPIFWTLVIGLGIAVPMATATLSRLVHSPKLIYTGCVSGLFGALALRTLIVYAGIPEPL</sequence>
<dbReference type="RefSeq" id="WP_179790219.1">
    <property type="nucleotide sequence ID" value="NZ_JAAVJF010000001.1"/>
</dbReference>
<comment type="subcellular location">
    <subcellularLocation>
        <location evidence="1">Cell membrane</location>
        <topology evidence="1">Multi-pass membrane protein</topology>
    </subcellularLocation>
</comment>
<evidence type="ECO:0000256" key="7">
    <source>
        <dbReference type="SAM" id="Phobius"/>
    </source>
</evidence>
<gene>
    <name evidence="8" type="primary">nrfD</name>
    <name evidence="8" type="ORF">HC235_00950</name>
</gene>
<proteinExistence type="inferred from homology"/>
<organism evidence="8 9">
    <name type="scientific">Pyrobaculum arsenaticum</name>
    <dbReference type="NCBI Taxonomy" id="121277"/>
    <lineage>
        <taxon>Archaea</taxon>
        <taxon>Thermoproteota</taxon>
        <taxon>Thermoprotei</taxon>
        <taxon>Thermoproteales</taxon>
        <taxon>Thermoproteaceae</taxon>
        <taxon>Pyrobaculum</taxon>
    </lineage>
</organism>
<dbReference type="Proteomes" id="UP000554766">
    <property type="component" value="Unassembled WGS sequence"/>
</dbReference>
<feature type="transmembrane region" description="Helical" evidence="7">
    <location>
        <begin position="6"/>
        <end position="31"/>
    </location>
</feature>
<dbReference type="PANTHER" id="PTHR34856">
    <property type="entry name" value="PROTEIN NRFD"/>
    <property type="match status" value="1"/>
</dbReference>
<feature type="transmembrane region" description="Helical" evidence="7">
    <location>
        <begin position="97"/>
        <end position="122"/>
    </location>
</feature>
<dbReference type="Gene3D" id="1.20.1630.10">
    <property type="entry name" value="Formate dehydrogenase/DMSO reductase domain"/>
    <property type="match status" value="1"/>
</dbReference>
<keyword evidence="6 7" id="KW-0472">Membrane</keyword>
<dbReference type="Pfam" id="PF03916">
    <property type="entry name" value="NrfD"/>
    <property type="match status" value="1"/>
</dbReference>
<feature type="transmembrane region" description="Helical" evidence="7">
    <location>
        <begin position="198"/>
        <end position="217"/>
    </location>
</feature>
<comment type="similarity">
    <text evidence="2">Belongs to the NrfD family.</text>
</comment>
<evidence type="ECO:0000256" key="3">
    <source>
        <dbReference type="ARBA" id="ARBA00022475"/>
    </source>
</evidence>
<dbReference type="InterPro" id="IPR052049">
    <property type="entry name" value="Electron_transfer_protein"/>
</dbReference>
<protein>
    <submittedName>
        <fullName evidence="8">Polysulfide reductase NrfD</fullName>
    </submittedName>
</protein>
<evidence type="ECO:0000256" key="6">
    <source>
        <dbReference type="ARBA" id="ARBA00023136"/>
    </source>
</evidence>
<evidence type="ECO:0000313" key="9">
    <source>
        <dbReference type="Proteomes" id="UP000554766"/>
    </source>
</evidence>
<feature type="transmembrane region" description="Helical" evidence="7">
    <location>
        <begin position="299"/>
        <end position="323"/>
    </location>
</feature>
<dbReference type="AlphaFoldDB" id="A0A7L4P625"/>
<keyword evidence="5 7" id="KW-1133">Transmembrane helix</keyword>
<keyword evidence="3" id="KW-1003">Cell membrane</keyword>
<evidence type="ECO:0000313" key="8">
    <source>
        <dbReference type="EMBL" id="NYR14561.1"/>
    </source>
</evidence>
<dbReference type="EMBL" id="JAAVJF010000001">
    <property type="protein sequence ID" value="NYR14561.1"/>
    <property type="molecule type" value="Genomic_DNA"/>
</dbReference>
<dbReference type="GO" id="GO:0005886">
    <property type="term" value="C:plasma membrane"/>
    <property type="evidence" value="ECO:0007669"/>
    <property type="project" value="UniProtKB-SubCell"/>
</dbReference>
<evidence type="ECO:0000256" key="1">
    <source>
        <dbReference type="ARBA" id="ARBA00004651"/>
    </source>
</evidence>
<dbReference type="InterPro" id="IPR005614">
    <property type="entry name" value="NrfD-like"/>
</dbReference>
<keyword evidence="9" id="KW-1185">Reference proteome</keyword>
<feature type="transmembrane region" description="Helical" evidence="7">
    <location>
        <begin position="261"/>
        <end position="287"/>
    </location>
</feature>
<evidence type="ECO:0000256" key="5">
    <source>
        <dbReference type="ARBA" id="ARBA00022989"/>
    </source>
</evidence>
<evidence type="ECO:0000256" key="2">
    <source>
        <dbReference type="ARBA" id="ARBA00008929"/>
    </source>
</evidence>
<keyword evidence="4 7" id="KW-0812">Transmembrane</keyword>
<comment type="caution">
    <text evidence="8">The sequence shown here is derived from an EMBL/GenBank/DDBJ whole genome shotgun (WGS) entry which is preliminary data.</text>
</comment>
<evidence type="ECO:0000256" key="4">
    <source>
        <dbReference type="ARBA" id="ARBA00022692"/>
    </source>
</evidence>
<dbReference type="PANTHER" id="PTHR34856:SF2">
    <property type="entry name" value="PROTEIN NRFD"/>
    <property type="match status" value="1"/>
</dbReference>
<accession>A0A7L4P625</accession>
<feature type="transmembrane region" description="Helical" evidence="7">
    <location>
        <begin position="229"/>
        <end position="249"/>
    </location>
</feature>
<feature type="transmembrane region" description="Helical" evidence="7">
    <location>
        <begin position="43"/>
        <end position="60"/>
    </location>
</feature>
<reference evidence="8 9" key="1">
    <citation type="journal article" date="2020" name="Nat. Commun.">
        <title>The structures of two archaeal type IV pili illuminate evolutionary relationships.</title>
        <authorList>
            <person name="Wang F."/>
            <person name="Baquero D.P."/>
            <person name="Su Z."/>
            <person name="Beltran L.C."/>
            <person name="Prangishvili D."/>
            <person name="Krupovic M."/>
            <person name="Egelman E.H."/>
        </authorList>
    </citation>
    <scope>NUCLEOTIDE SEQUENCE [LARGE SCALE GENOMIC DNA]</scope>
    <source>
        <strain evidence="8 9">2GA</strain>
    </source>
</reference>
<feature type="transmembrane region" description="Helical" evidence="7">
    <location>
        <begin position="157"/>
        <end position="178"/>
    </location>
</feature>
<name>A0A7L4P625_9CREN</name>